<evidence type="ECO:0000313" key="1">
    <source>
        <dbReference type="EMBL" id="BAS05022.1"/>
    </source>
</evidence>
<keyword evidence="2" id="KW-1185">Reference proteome</keyword>
<organism evidence="1 2">
    <name type="scientific">Ralstonia phage RSF1</name>
    <dbReference type="NCBI Taxonomy" id="1689679"/>
    <lineage>
        <taxon>Viruses</taxon>
        <taxon>Duplodnaviria</taxon>
        <taxon>Heunggongvirae</taxon>
        <taxon>Uroviricota</taxon>
        <taxon>Caudoviricetes</taxon>
        <taxon>Chimalliviridae</taxon>
        <taxon>Chiangmaivirus</taxon>
        <taxon>Chiangmaivirus RSF1</taxon>
    </lineage>
</organism>
<evidence type="ECO:0000313" key="2">
    <source>
        <dbReference type="Proteomes" id="UP000202583"/>
    </source>
</evidence>
<proteinExistence type="predicted"/>
<dbReference type="GeneID" id="26634691"/>
<protein>
    <submittedName>
        <fullName evidence="1">Uncharacterized protein</fullName>
    </submittedName>
</protein>
<sequence>MKGVIKFPEWTFIRDGIMMNLDHTNKYYRSSAYAVGSDHELIKLLFGLTTSTELDLATYYKRVDAKALTVAQQLGFTTSISKGHVFNNVFFGGKSREVIIVHNETFDPEDVTAHWQDAQPIRILRHGFDFIDCFPLQGQIESNGVSVFAINLSMLGVQYRAFRQWQKQFNAGEVGRSSIYHFCYSYPLNNMIYDALDHSMFNRLIRLRQNLPTSDNQYRHPFHVTNFTVRADRILQKVLEVLVANPLDLYNMCATIPLVNQGSLLNLLRLPDIYESRQVNWAIYMARIEMLMFLMSFDQNLKMMNQSELSKIKYELNLYLRDGTIQSAVPHEMFVRQKAVIEQIVAKM</sequence>
<dbReference type="KEGG" id="vg:26634691"/>
<dbReference type="EMBL" id="AP014927">
    <property type="protein sequence ID" value="BAS05022.1"/>
    <property type="molecule type" value="Genomic_DNA"/>
</dbReference>
<dbReference type="OrthoDB" id="29716at10239"/>
<accession>A0A0K2QR15</accession>
<name>A0A0K2QR15_9CAUD</name>
<dbReference type="RefSeq" id="YP_009208034.1">
    <property type="nucleotide sequence ID" value="NC_028899.1"/>
</dbReference>
<dbReference type="Proteomes" id="UP000202583">
    <property type="component" value="Segment"/>
</dbReference>
<reference evidence="1 2" key="1">
    <citation type="submission" date="2015-07" db="EMBL/GenBank/DDBJ databases">
        <title>Two Asian jumbo phage RSL2 and RSF1 infecting the phytopathogen Ralstonia solanacearum share common features related to the phi-KZ-like phages.</title>
        <authorList>
            <person name="Kawasaki T."/>
            <person name="Fujie M."/>
            <person name="Chatchawankanphanich O."/>
            <person name="Ogata H."/>
            <person name="Yamada T."/>
        </authorList>
    </citation>
    <scope>NUCLEOTIDE SEQUENCE [LARGE SCALE GENOMIC DNA]</scope>
    <source>
        <strain evidence="1 2">RSF1</strain>
    </source>
</reference>